<reference evidence="1" key="1">
    <citation type="journal article" date="2023" name="Science">
        <title>Genome structures resolve the early diversification of teleost fishes.</title>
        <authorList>
            <person name="Parey E."/>
            <person name="Louis A."/>
            <person name="Montfort J."/>
            <person name="Bouchez O."/>
            <person name="Roques C."/>
            <person name="Iampietro C."/>
            <person name="Lluch J."/>
            <person name="Castinel A."/>
            <person name="Donnadieu C."/>
            <person name="Desvignes T."/>
            <person name="Floi Bucao C."/>
            <person name="Jouanno E."/>
            <person name="Wen M."/>
            <person name="Mejri S."/>
            <person name="Dirks R."/>
            <person name="Jansen H."/>
            <person name="Henkel C."/>
            <person name="Chen W.J."/>
            <person name="Zahm M."/>
            <person name="Cabau C."/>
            <person name="Klopp C."/>
            <person name="Thompson A.W."/>
            <person name="Robinson-Rechavi M."/>
            <person name="Braasch I."/>
            <person name="Lecointre G."/>
            <person name="Bobe J."/>
            <person name="Postlethwait J.H."/>
            <person name="Berthelot C."/>
            <person name="Roest Crollius H."/>
            <person name="Guiguen Y."/>
        </authorList>
    </citation>
    <scope>NUCLEOTIDE SEQUENCE</scope>
    <source>
        <strain evidence="1">WJC10195</strain>
    </source>
</reference>
<dbReference type="AlphaFoldDB" id="A0A9Q1J7P4"/>
<proteinExistence type="predicted"/>
<dbReference type="EMBL" id="JAINUF010000003">
    <property type="protein sequence ID" value="KAJ8370323.1"/>
    <property type="molecule type" value="Genomic_DNA"/>
</dbReference>
<dbReference type="Proteomes" id="UP001152622">
    <property type="component" value="Chromosome 3"/>
</dbReference>
<organism evidence="1 2">
    <name type="scientific">Synaphobranchus kaupii</name>
    <name type="common">Kaup's arrowtooth eel</name>
    <dbReference type="NCBI Taxonomy" id="118154"/>
    <lineage>
        <taxon>Eukaryota</taxon>
        <taxon>Metazoa</taxon>
        <taxon>Chordata</taxon>
        <taxon>Craniata</taxon>
        <taxon>Vertebrata</taxon>
        <taxon>Euteleostomi</taxon>
        <taxon>Actinopterygii</taxon>
        <taxon>Neopterygii</taxon>
        <taxon>Teleostei</taxon>
        <taxon>Anguilliformes</taxon>
        <taxon>Synaphobranchidae</taxon>
        <taxon>Synaphobranchus</taxon>
    </lineage>
</organism>
<keyword evidence="2" id="KW-1185">Reference proteome</keyword>
<evidence type="ECO:0000313" key="2">
    <source>
        <dbReference type="Proteomes" id="UP001152622"/>
    </source>
</evidence>
<evidence type="ECO:0000313" key="1">
    <source>
        <dbReference type="EMBL" id="KAJ8370323.1"/>
    </source>
</evidence>
<name>A0A9Q1J7P4_SYNKA</name>
<sequence length="67" mass="7281">MGAAWAPGGAAQDCKEKWVQDRPLNLRHDEGAGHTDCNGGAPELPVHWLRRSWCGLASDSHLYIAVT</sequence>
<comment type="caution">
    <text evidence="1">The sequence shown here is derived from an EMBL/GenBank/DDBJ whole genome shotgun (WGS) entry which is preliminary data.</text>
</comment>
<protein>
    <submittedName>
        <fullName evidence="1">Uncharacterized protein</fullName>
    </submittedName>
</protein>
<gene>
    <name evidence="1" type="ORF">SKAU_G00103510</name>
</gene>
<accession>A0A9Q1J7P4</accession>